<organism evidence="1 2">
    <name type="scientific">Microbispora bryophytorum</name>
    <dbReference type="NCBI Taxonomy" id="1460882"/>
    <lineage>
        <taxon>Bacteria</taxon>
        <taxon>Bacillati</taxon>
        <taxon>Actinomycetota</taxon>
        <taxon>Actinomycetes</taxon>
        <taxon>Streptosporangiales</taxon>
        <taxon>Streptosporangiaceae</taxon>
        <taxon>Microbispora</taxon>
    </lineage>
</organism>
<evidence type="ECO:0000313" key="2">
    <source>
        <dbReference type="Proteomes" id="UP000653480"/>
    </source>
</evidence>
<reference evidence="1" key="2">
    <citation type="submission" date="2020-09" db="EMBL/GenBank/DDBJ databases">
        <authorList>
            <person name="Sun Q."/>
            <person name="Zhou Y."/>
        </authorList>
    </citation>
    <scope>NUCLEOTIDE SEQUENCE</scope>
    <source>
        <strain evidence="1">CGMCC 4.7138</strain>
    </source>
</reference>
<evidence type="ECO:0000313" key="1">
    <source>
        <dbReference type="EMBL" id="GGO23721.1"/>
    </source>
</evidence>
<sequence length="94" mass="10712">MNGNQLCMAQSLFVRRIRFPQSARRHRIGTARVLAVIRGQPPRIVPPPGPGLDEQWHWLGIDDRGLELEVIAVLTEKYLLVIHAMPTALRRNEP</sequence>
<proteinExistence type="predicted"/>
<keyword evidence="2" id="KW-1185">Reference proteome</keyword>
<accession>A0A8H9H3F4</accession>
<reference evidence="1" key="1">
    <citation type="journal article" date="2014" name="Int. J. Syst. Evol. Microbiol.">
        <title>Complete genome sequence of Corynebacterium casei LMG S-19264T (=DSM 44701T), isolated from a smear-ripened cheese.</title>
        <authorList>
            <consortium name="US DOE Joint Genome Institute (JGI-PGF)"/>
            <person name="Walter F."/>
            <person name="Albersmeier A."/>
            <person name="Kalinowski J."/>
            <person name="Ruckert C."/>
        </authorList>
    </citation>
    <scope>NUCLEOTIDE SEQUENCE</scope>
    <source>
        <strain evidence="1">CGMCC 4.7138</strain>
    </source>
</reference>
<dbReference type="Proteomes" id="UP000653480">
    <property type="component" value="Unassembled WGS sequence"/>
</dbReference>
<dbReference type="EMBL" id="BMMN01000011">
    <property type="protein sequence ID" value="GGO23721.1"/>
    <property type="molecule type" value="Genomic_DNA"/>
</dbReference>
<dbReference type="AlphaFoldDB" id="A0A8H9H3F4"/>
<comment type="caution">
    <text evidence="1">The sequence shown here is derived from an EMBL/GenBank/DDBJ whole genome shotgun (WGS) entry which is preliminary data.</text>
</comment>
<name>A0A8H9H3F4_9ACTN</name>
<protein>
    <submittedName>
        <fullName evidence="1">Uncharacterized protein</fullName>
    </submittedName>
</protein>
<gene>
    <name evidence="1" type="ORF">GCM10011574_53460</name>
</gene>